<feature type="compositionally biased region" description="Low complexity" evidence="1">
    <location>
        <begin position="13"/>
        <end position="25"/>
    </location>
</feature>
<proteinExistence type="predicted"/>
<feature type="compositionally biased region" description="Basic and acidic residues" evidence="1">
    <location>
        <begin position="57"/>
        <end position="77"/>
    </location>
</feature>
<organism evidence="2 3">
    <name type="scientific">Frankliniella fusca</name>
    <dbReference type="NCBI Taxonomy" id="407009"/>
    <lineage>
        <taxon>Eukaryota</taxon>
        <taxon>Metazoa</taxon>
        <taxon>Ecdysozoa</taxon>
        <taxon>Arthropoda</taxon>
        <taxon>Hexapoda</taxon>
        <taxon>Insecta</taxon>
        <taxon>Pterygota</taxon>
        <taxon>Neoptera</taxon>
        <taxon>Paraneoptera</taxon>
        <taxon>Thysanoptera</taxon>
        <taxon>Terebrantia</taxon>
        <taxon>Thripoidea</taxon>
        <taxon>Thripidae</taxon>
        <taxon>Frankliniella</taxon>
    </lineage>
</organism>
<evidence type="ECO:0000313" key="2">
    <source>
        <dbReference type="EMBL" id="KAK3907444.1"/>
    </source>
</evidence>
<evidence type="ECO:0000313" key="3">
    <source>
        <dbReference type="Proteomes" id="UP001219518"/>
    </source>
</evidence>
<sequence>TYCCLAEPPPAAPAVRDAATNAAPTAPAPPPDPLTKAPPPASFLNTNALSSRPQRAAADEVRNNVDDDPGEQDKHEAQPPTVTLVGAHVNHTLAAAGLGAAANNSYQVFLSRHLPDQELQLHVRFTRPWLKPEQCDSSAAQQCPQELAGVGPGSSWGQPAAGAGPADAAAKQHLSRAGEAAVAADARAAAASDDEHIIFVKIAFHVSNTVVFRVPLGGNPNDVCKRTASFQEYRIHFVRRCDL</sequence>
<feature type="non-terminal residue" evidence="2">
    <location>
        <position position="1"/>
    </location>
</feature>
<feature type="region of interest" description="Disordered" evidence="1">
    <location>
        <begin position="1"/>
        <end position="77"/>
    </location>
</feature>
<name>A0AAE1L656_9NEOP</name>
<gene>
    <name evidence="2" type="ORF">KUF71_002943</name>
</gene>
<dbReference type="AlphaFoldDB" id="A0AAE1L656"/>
<feature type="compositionally biased region" description="Pro residues" evidence="1">
    <location>
        <begin position="26"/>
        <end position="41"/>
    </location>
</feature>
<evidence type="ECO:0000256" key="1">
    <source>
        <dbReference type="SAM" id="MobiDB-lite"/>
    </source>
</evidence>
<reference evidence="2" key="1">
    <citation type="submission" date="2021-07" db="EMBL/GenBank/DDBJ databases">
        <authorList>
            <person name="Catto M.A."/>
            <person name="Jacobson A."/>
            <person name="Kennedy G."/>
            <person name="Labadie P."/>
            <person name="Hunt B.G."/>
            <person name="Srinivasan R."/>
        </authorList>
    </citation>
    <scope>NUCLEOTIDE SEQUENCE</scope>
    <source>
        <strain evidence="2">PL_HMW_Pooled</strain>
        <tissue evidence="2">Head</tissue>
    </source>
</reference>
<protein>
    <submittedName>
        <fullName evidence="2">Secreted RxLR effector protein 28</fullName>
    </submittedName>
</protein>
<reference evidence="2" key="2">
    <citation type="journal article" date="2023" name="BMC Genomics">
        <title>Pest status, molecular evolution, and epigenetic factors derived from the genome assembly of Frankliniella fusca, a thysanopteran phytovirus vector.</title>
        <authorList>
            <person name="Catto M.A."/>
            <person name="Labadie P.E."/>
            <person name="Jacobson A.L."/>
            <person name="Kennedy G.G."/>
            <person name="Srinivasan R."/>
            <person name="Hunt B.G."/>
        </authorList>
    </citation>
    <scope>NUCLEOTIDE SEQUENCE</scope>
    <source>
        <strain evidence="2">PL_HMW_Pooled</strain>
    </source>
</reference>
<comment type="caution">
    <text evidence="2">The sequence shown here is derived from an EMBL/GenBank/DDBJ whole genome shotgun (WGS) entry which is preliminary data.</text>
</comment>
<feature type="compositionally biased region" description="Polar residues" evidence="1">
    <location>
        <begin position="43"/>
        <end position="53"/>
    </location>
</feature>
<dbReference type="Proteomes" id="UP001219518">
    <property type="component" value="Unassembled WGS sequence"/>
</dbReference>
<dbReference type="EMBL" id="JAHWGI010000011">
    <property type="protein sequence ID" value="KAK3907444.1"/>
    <property type="molecule type" value="Genomic_DNA"/>
</dbReference>
<accession>A0AAE1L656</accession>
<keyword evidence="3" id="KW-1185">Reference proteome</keyword>